<gene>
    <name evidence="10" type="ORF">SAMN02745172_00291</name>
</gene>
<keyword evidence="3" id="KW-0479">Metal-binding</keyword>
<keyword evidence="5" id="KW-0862">Zinc</keyword>
<dbReference type="Proteomes" id="UP000186406">
    <property type="component" value="Unassembled WGS sequence"/>
</dbReference>
<dbReference type="Gene3D" id="2.70.70.10">
    <property type="entry name" value="Glucose Permease (Domain IIA)"/>
    <property type="match status" value="1"/>
</dbReference>
<dbReference type="GO" id="GO:0004222">
    <property type="term" value="F:metalloendopeptidase activity"/>
    <property type="evidence" value="ECO:0007669"/>
    <property type="project" value="TreeGrafter"/>
</dbReference>
<keyword evidence="11" id="KW-1185">Reference proteome</keyword>
<evidence type="ECO:0000256" key="4">
    <source>
        <dbReference type="ARBA" id="ARBA00022801"/>
    </source>
</evidence>
<evidence type="ECO:0000256" key="1">
    <source>
        <dbReference type="ARBA" id="ARBA00001947"/>
    </source>
</evidence>
<dbReference type="InterPro" id="IPR016047">
    <property type="entry name" value="M23ase_b-sheet_dom"/>
</dbReference>
<keyword evidence="7" id="KW-0175">Coiled coil</keyword>
<dbReference type="Gene3D" id="1.10.287.1490">
    <property type="match status" value="1"/>
</dbReference>
<dbReference type="Pfam" id="PF01551">
    <property type="entry name" value="Peptidase_M23"/>
    <property type="match status" value="1"/>
</dbReference>
<dbReference type="GO" id="GO:0006508">
    <property type="term" value="P:proteolysis"/>
    <property type="evidence" value="ECO:0007669"/>
    <property type="project" value="UniProtKB-KW"/>
</dbReference>
<feature type="coiled-coil region" evidence="7">
    <location>
        <begin position="134"/>
        <end position="161"/>
    </location>
</feature>
<protein>
    <submittedName>
        <fullName evidence="10">Septal ring factor EnvC, activator of murein hydrolases AmiA and AmiB</fullName>
    </submittedName>
</protein>
<evidence type="ECO:0000256" key="8">
    <source>
        <dbReference type="SAM" id="MobiDB-lite"/>
    </source>
</evidence>
<name>A0A1M7Z6B0_9HYPH</name>
<accession>A0A1M7Z6B0</accession>
<dbReference type="PANTHER" id="PTHR21666:SF288">
    <property type="entry name" value="CELL DIVISION PROTEIN YTFB"/>
    <property type="match status" value="1"/>
</dbReference>
<keyword evidence="2" id="KW-0645">Protease</keyword>
<dbReference type="STRING" id="1123029.SAMN02745172_00291"/>
<evidence type="ECO:0000256" key="5">
    <source>
        <dbReference type="ARBA" id="ARBA00022833"/>
    </source>
</evidence>
<evidence type="ECO:0000256" key="7">
    <source>
        <dbReference type="SAM" id="Coils"/>
    </source>
</evidence>
<dbReference type="AlphaFoldDB" id="A0A1M7Z6B0"/>
<evidence type="ECO:0000313" key="11">
    <source>
        <dbReference type="Proteomes" id="UP000186406"/>
    </source>
</evidence>
<feature type="region of interest" description="Disordered" evidence="8">
    <location>
        <begin position="49"/>
        <end position="81"/>
    </location>
</feature>
<feature type="compositionally biased region" description="Low complexity" evidence="8">
    <location>
        <begin position="311"/>
        <end position="324"/>
    </location>
</feature>
<feature type="domain" description="M23ase beta-sheet core" evidence="9">
    <location>
        <begin position="361"/>
        <end position="463"/>
    </location>
</feature>
<dbReference type="SUPFAM" id="SSF51261">
    <property type="entry name" value="Duplicated hybrid motif"/>
    <property type="match status" value="1"/>
</dbReference>
<proteinExistence type="predicted"/>
<feature type="region of interest" description="Disordered" evidence="8">
    <location>
        <begin position="306"/>
        <end position="325"/>
    </location>
</feature>
<evidence type="ECO:0000259" key="9">
    <source>
        <dbReference type="Pfam" id="PF01551"/>
    </source>
</evidence>
<dbReference type="InterPro" id="IPR050570">
    <property type="entry name" value="Cell_wall_metabolism_enzyme"/>
</dbReference>
<dbReference type="GO" id="GO:0046872">
    <property type="term" value="F:metal ion binding"/>
    <property type="evidence" value="ECO:0007669"/>
    <property type="project" value="UniProtKB-KW"/>
</dbReference>
<evidence type="ECO:0000256" key="6">
    <source>
        <dbReference type="ARBA" id="ARBA00023049"/>
    </source>
</evidence>
<organism evidence="10 11">
    <name type="scientific">Pseudoxanthobacter soli DSM 19599</name>
    <dbReference type="NCBI Taxonomy" id="1123029"/>
    <lineage>
        <taxon>Bacteria</taxon>
        <taxon>Pseudomonadati</taxon>
        <taxon>Pseudomonadota</taxon>
        <taxon>Alphaproteobacteria</taxon>
        <taxon>Hyphomicrobiales</taxon>
        <taxon>Segnochrobactraceae</taxon>
        <taxon>Pseudoxanthobacter</taxon>
    </lineage>
</organism>
<reference evidence="10 11" key="1">
    <citation type="submission" date="2016-12" db="EMBL/GenBank/DDBJ databases">
        <authorList>
            <person name="Song W.-J."/>
            <person name="Kurnit D.M."/>
        </authorList>
    </citation>
    <scope>NUCLEOTIDE SEQUENCE [LARGE SCALE GENOMIC DNA]</scope>
    <source>
        <strain evidence="10 11">DSM 19599</strain>
    </source>
</reference>
<keyword evidence="4 10" id="KW-0378">Hydrolase</keyword>
<dbReference type="CDD" id="cd12797">
    <property type="entry name" value="M23_peptidase"/>
    <property type="match status" value="1"/>
</dbReference>
<dbReference type="EMBL" id="FRXO01000001">
    <property type="protein sequence ID" value="SHO60431.1"/>
    <property type="molecule type" value="Genomic_DNA"/>
</dbReference>
<feature type="compositionally biased region" description="Low complexity" evidence="8">
    <location>
        <begin position="56"/>
        <end position="77"/>
    </location>
</feature>
<sequence>MIPEAAVQAIDRLPKRAGRELRTARRSIVAVGAFCLCVLAPLHPGWATEEDPAIPPTAANPTDAPAASAGAASQPAAPLDPVQERQKRVRELSALNQTIRVNAERQAELAHEIAALDQDRTRLNQAILDVGERRSKLEKTMAATESRIAEIETQADSVRASFNARRATLAEIIATLERIGRQPPPAIAVDAADARSAVRSAMLLGAVLPEIRIQADGLAADLQEIARLGRDARTERARLAKDAEKLAEERERLSLLVEEKRKARDTSAEQLNAERAAAEELASRATSLQGLIGTLERDLSTARKAADDARAASSGARPSAGDPSRLAPAVAFASTRGHLPYPAAGPIESKFGDDDGYGGQRQGIVIGAAPGAQVSAPADGWVVYAGPFRSYGKILILNLGDGYHMLLAGMDRIDVDLGQFVLAGEPVGTVAGQIFANAAAAAKAQPQSSLYVELRKDSAPIDPAPWWAAAGEQEVRG</sequence>
<evidence type="ECO:0000313" key="10">
    <source>
        <dbReference type="EMBL" id="SHO60431.1"/>
    </source>
</evidence>
<keyword evidence="6" id="KW-0482">Metalloprotease</keyword>
<evidence type="ECO:0000256" key="3">
    <source>
        <dbReference type="ARBA" id="ARBA00022723"/>
    </source>
</evidence>
<feature type="coiled-coil region" evidence="7">
    <location>
        <begin position="229"/>
        <end position="288"/>
    </location>
</feature>
<dbReference type="RefSeq" id="WP_244530727.1">
    <property type="nucleotide sequence ID" value="NZ_FRXO01000001.1"/>
</dbReference>
<evidence type="ECO:0000256" key="2">
    <source>
        <dbReference type="ARBA" id="ARBA00022670"/>
    </source>
</evidence>
<dbReference type="PANTHER" id="PTHR21666">
    <property type="entry name" value="PEPTIDASE-RELATED"/>
    <property type="match status" value="1"/>
</dbReference>
<comment type="cofactor">
    <cofactor evidence="1">
        <name>Zn(2+)</name>
        <dbReference type="ChEBI" id="CHEBI:29105"/>
    </cofactor>
</comment>
<dbReference type="InterPro" id="IPR011055">
    <property type="entry name" value="Dup_hybrid_motif"/>
</dbReference>